<dbReference type="AlphaFoldDB" id="A0A7J5YY56"/>
<accession>A0A7J5YY56</accession>
<feature type="compositionally biased region" description="Acidic residues" evidence="1">
    <location>
        <begin position="118"/>
        <end position="127"/>
    </location>
</feature>
<evidence type="ECO:0000313" key="3">
    <source>
        <dbReference type="Proteomes" id="UP000518266"/>
    </source>
</evidence>
<gene>
    <name evidence="2" type="ORF">F7725_014115</name>
</gene>
<reference evidence="2 3" key="1">
    <citation type="submission" date="2020-03" db="EMBL/GenBank/DDBJ databases">
        <title>Dissostichus mawsoni Genome sequencing and assembly.</title>
        <authorList>
            <person name="Park H."/>
        </authorList>
    </citation>
    <scope>NUCLEOTIDE SEQUENCE [LARGE SCALE GENOMIC DNA]</scope>
    <source>
        <strain evidence="2">DM0001</strain>
        <tissue evidence="2">Muscle</tissue>
    </source>
</reference>
<keyword evidence="3" id="KW-1185">Reference proteome</keyword>
<organism evidence="2 3">
    <name type="scientific">Dissostichus mawsoni</name>
    <name type="common">Antarctic cod</name>
    <dbReference type="NCBI Taxonomy" id="36200"/>
    <lineage>
        <taxon>Eukaryota</taxon>
        <taxon>Metazoa</taxon>
        <taxon>Chordata</taxon>
        <taxon>Craniata</taxon>
        <taxon>Vertebrata</taxon>
        <taxon>Euteleostomi</taxon>
        <taxon>Actinopterygii</taxon>
        <taxon>Neopterygii</taxon>
        <taxon>Teleostei</taxon>
        <taxon>Neoteleostei</taxon>
        <taxon>Acanthomorphata</taxon>
        <taxon>Eupercaria</taxon>
        <taxon>Perciformes</taxon>
        <taxon>Notothenioidei</taxon>
        <taxon>Nototheniidae</taxon>
        <taxon>Dissostichus</taxon>
    </lineage>
</organism>
<protein>
    <submittedName>
        <fullName evidence="2">Uncharacterized protein</fullName>
    </submittedName>
</protein>
<evidence type="ECO:0000313" key="2">
    <source>
        <dbReference type="EMBL" id="KAF3853427.1"/>
    </source>
</evidence>
<feature type="region of interest" description="Disordered" evidence="1">
    <location>
        <begin position="101"/>
        <end position="127"/>
    </location>
</feature>
<sequence>MSSLLSELPPVAMRRTLLSGTSCFSFRLLRTTVPSDSSGPVSRICELVGVGQQTVPGSAGFIVQTALGPVKLWSQRAVPQCLSIRPVHCHHKHTWRGQTWNTEKTGEDEGEGEHYGEAEEQGEEEESGSPMALLLMVLFLSLLRPLRSSEGRLQWHCLSSPF</sequence>
<dbReference type="Proteomes" id="UP000518266">
    <property type="component" value="Unassembled WGS sequence"/>
</dbReference>
<comment type="caution">
    <text evidence="2">The sequence shown here is derived from an EMBL/GenBank/DDBJ whole genome shotgun (WGS) entry which is preliminary data.</text>
</comment>
<proteinExistence type="predicted"/>
<dbReference type="EMBL" id="JAAKFY010000008">
    <property type="protein sequence ID" value="KAF3853427.1"/>
    <property type="molecule type" value="Genomic_DNA"/>
</dbReference>
<name>A0A7J5YY56_DISMA</name>
<feature type="compositionally biased region" description="Basic and acidic residues" evidence="1">
    <location>
        <begin position="104"/>
        <end position="117"/>
    </location>
</feature>
<evidence type="ECO:0000256" key="1">
    <source>
        <dbReference type="SAM" id="MobiDB-lite"/>
    </source>
</evidence>